<evidence type="ECO:0000256" key="1">
    <source>
        <dbReference type="ARBA" id="ARBA00023125"/>
    </source>
</evidence>
<dbReference type="InterPro" id="IPR001387">
    <property type="entry name" value="Cro/C1-type_HTH"/>
</dbReference>
<organism evidence="3 4">
    <name type="scientific">Evtepia gabavorous</name>
    <dbReference type="NCBI Taxonomy" id="2211183"/>
    <lineage>
        <taxon>Bacteria</taxon>
        <taxon>Bacillati</taxon>
        <taxon>Bacillota</taxon>
        <taxon>Clostridia</taxon>
        <taxon>Eubacteriales</taxon>
        <taxon>Evtepia</taxon>
    </lineage>
</organism>
<dbReference type="RefSeq" id="WP_117142042.1">
    <property type="nucleotide sequence ID" value="NZ_CAKXKJ010000006.1"/>
</dbReference>
<dbReference type="PANTHER" id="PTHR46558:SF11">
    <property type="entry name" value="HTH-TYPE TRANSCRIPTIONAL REGULATOR XRE"/>
    <property type="match status" value="1"/>
</dbReference>
<dbReference type="SUPFAM" id="SSF47413">
    <property type="entry name" value="lambda repressor-like DNA-binding domains"/>
    <property type="match status" value="1"/>
</dbReference>
<evidence type="ECO:0000259" key="2">
    <source>
        <dbReference type="PROSITE" id="PS50943"/>
    </source>
</evidence>
<dbReference type="PROSITE" id="PS50943">
    <property type="entry name" value="HTH_CROC1"/>
    <property type="match status" value="1"/>
</dbReference>
<dbReference type="GO" id="GO:0003677">
    <property type="term" value="F:DNA binding"/>
    <property type="evidence" value="ECO:0007669"/>
    <property type="project" value="UniProtKB-KW"/>
</dbReference>
<sequence>MGYYKRIRDLREDHDLTQRQLAARLRMTQTQYFRYEQGYRDIPSDILIALADLYGTSTDYILGRTDDPRFSGAKGK</sequence>
<dbReference type="AlphaFoldDB" id="A0A3E2B4F2"/>
<evidence type="ECO:0000313" key="4">
    <source>
        <dbReference type="Proteomes" id="UP000260649"/>
    </source>
</evidence>
<protein>
    <submittedName>
        <fullName evidence="3">XRE family transcriptional regulator</fullName>
    </submittedName>
</protein>
<evidence type="ECO:0000313" key="3">
    <source>
        <dbReference type="EMBL" id="RFT06889.1"/>
    </source>
</evidence>
<dbReference type="Gene3D" id="1.10.260.40">
    <property type="entry name" value="lambda repressor-like DNA-binding domains"/>
    <property type="match status" value="1"/>
</dbReference>
<dbReference type="CDD" id="cd00093">
    <property type="entry name" value="HTH_XRE"/>
    <property type="match status" value="1"/>
</dbReference>
<dbReference type="EMBL" id="QQRQ01000006">
    <property type="protein sequence ID" value="RFT06889.1"/>
    <property type="molecule type" value="Genomic_DNA"/>
</dbReference>
<dbReference type="SMART" id="SM00530">
    <property type="entry name" value="HTH_XRE"/>
    <property type="match status" value="1"/>
</dbReference>
<keyword evidence="4" id="KW-1185">Reference proteome</keyword>
<dbReference type="Proteomes" id="UP000260649">
    <property type="component" value="Unassembled WGS sequence"/>
</dbReference>
<reference evidence="3 4" key="1">
    <citation type="submission" date="2018-07" db="EMBL/GenBank/DDBJ databases">
        <title>GABA Modulating Bacteria of the Human Gut Microbiota.</title>
        <authorList>
            <person name="Strandwitz P."/>
            <person name="Kim K.H."/>
            <person name="Terekhova D."/>
            <person name="Liu J.K."/>
            <person name="Sharma A."/>
            <person name="Levering J."/>
            <person name="Mcdonald D."/>
            <person name="Dietrich D."/>
            <person name="Ramadhar T.R."/>
            <person name="Lekbua A."/>
            <person name="Mroue N."/>
            <person name="Liston C."/>
            <person name="Stewart E.J."/>
            <person name="Dubin M.J."/>
            <person name="Zengler K."/>
            <person name="Knight R."/>
            <person name="Gilbert J.A."/>
            <person name="Clardy J."/>
            <person name="Lewis K."/>
        </authorList>
    </citation>
    <scope>NUCLEOTIDE SEQUENCE [LARGE SCALE GENOMIC DNA]</scope>
    <source>
        <strain evidence="3 4">KLE1738</strain>
    </source>
</reference>
<comment type="caution">
    <text evidence="3">The sequence shown here is derived from an EMBL/GenBank/DDBJ whole genome shotgun (WGS) entry which is preliminary data.</text>
</comment>
<dbReference type="GeneID" id="97995172"/>
<name>A0A3E2B4F2_9FIRM</name>
<keyword evidence="1" id="KW-0238">DNA-binding</keyword>
<dbReference type="InterPro" id="IPR010982">
    <property type="entry name" value="Lambda_DNA-bd_dom_sf"/>
</dbReference>
<proteinExistence type="predicted"/>
<dbReference type="Pfam" id="PF01381">
    <property type="entry name" value="HTH_3"/>
    <property type="match status" value="1"/>
</dbReference>
<dbReference type="PANTHER" id="PTHR46558">
    <property type="entry name" value="TRACRIPTIONAL REGULATORY PROTEIN-RELATED-RELATED"/>
    <property type="match status" value="1"/>
</dbReference>
<accession>A0A3E2B4F2</accession>
<feature type="domain" description="HTH cro/C1-type" evidence="2">
    <location>
        <begin position="7"/>
        <end position="61"/>
    </location>
</feature>
<dbReference type="OrthoDB" id="2064916at2"/>
<gene>
    <name evidence="3" type="ORF">DV520_05405</name>
</gene>